<dbReference type="Pfam" id="PF00385">
    <property type="entry name" value="Chromo"/>
    <property type="match status" value="1"/>
</dbReference>
<dbReference type="InterPro" id="IPR016197">
    <property type="entry name" value="Chromo-like_dom_sf"/>
</dbReference>
<dbReference type="Proteomes" id="UP000285060">
    <property type="component" value="Unassembled WGS sequence"/>
</dbReference>
<sequence>MTQLPPSNALNAFRLEEKIVSISEEQLAAWRAKCFVETAAARDALNRATAAAAAAKRDKERSRRNKQTNRQEIRLSIGDYVLVGQVSKTFAQKLQVQWLGPRRVIDTLSDWIFLVEDLRDKRRGVHHASRLKMFAAADLEVTQDLLAYVEGGHIVEALLDCKFDRTRKDWIILTKWMGLDDLENSWEPLCQLFEDVPQLVHAYVQSNANSNSNAKKMRVAVMELSKTI</sequence>
<dbReference type="AlphaFoldDB" id="A0A3R6WR43"/>
<dbReference type="VEuPathDB" id="FungiDB:H310_02778"/>
<protein>
    <recommendedName>
        <fullName evidence="1">Chromo domain-containing protein</fullName>
    </recommendedName>
</protein>
<dbReference type="EMBL" id="QUSY01000101">
    <property type="protein sequence ID" value="RHY32978.1"/>
    <property type="molecule type" value="Genomic_DNA"/>
</dbReference>
<feature type="domain" description="Chromo" evidence="1">
    <location>
        <begin position="153"/>
        <end position="215"/>
    </location>
</feature>
<accession>A0A3R6WR43</accession>
<reference evidence="2 3" key="1">
    <citation type="submission" date="2018-08" db="EMBL/GenBank/DDBJ databases">
        <title>Aphanomyces genome sequencing and annotation.</title>
        <authorList>
            <person name="Minardi D."/>
            <person name="Oidtmann B."/>
            <person name="Van Der Giezen M."/>
            <person name="Studholme D.J."/>
        </authorList>
    </citation>
    <scope>NUCLEOTIDE SEQUENCE [LARGE SCALE GENOMIC DNA]</scope>
    <source>
        <strain evidence="2 3">NJM0002</strain>
    </source>
</reference>
<name>A0A3R6WR43_9STRA</name>
<dbReference type="InterPro" id="IPR000953">
    <property type="entry name" value="Chromo/chromo_shadow_dom"/>
</dbReference>
<evidence type="ECO:0000313" key="3">
    <source>
        <dbReference type="Proteomes" id="UP000285060"/>
    </source>
</evidence>
<organism evidence="2 3">
    <name type="scientific">Aphanomyces invadans</name>
    <dbReference type="NCBI Taxonomy" id="157072"/>
    <lineage>
        <taxon>Eukaryota</taxon>
        <taxon>Sar</taxon>
        <taxon>Stramenopiles</taxon>
        <taxon>Oomycota</taxon>
        <taxon>Saprolegniomycetes</taxon>
        <taxon>Saprolegniales</taxon>
        <taxon>Verrucalvaceae</taxon>
        <taxon>Aphanomyces</taxon>
    </lineage>
</organism>
<evidence type="ECO:0000259" key="1">
    <source>
        <dbReference type="PROSITE" id="PS50013"/>
    </source>
</evidence>
<dbReference type="InterPro" id="IPR023780">
    <property type="entry name" value="Chromo_domain"/>
</dbReference>
<dbReference type="SUPFAM" id="SSF54160">
    <property type="entry name" value="Chromo domain-like"/>
    <property type="match status" value="1"/>
</dbReference>
<evidence type="ECO:0000313" key="2">
    <source>
        <dbReference type="EMBL" id="RHY32978.1"/>
    </source>
</evidence>
<dbReference type="PROSITE" id="PS50013">
    <property type="entry name" value="CHROMO_2"/>
    <property type="match status" value="1"/>
</dbReference>
<gene>
    <name evidence="2" type="ORF">DYB32_002014</name>
</gene>
<dbReference type="Gene3D" id="2.40.50.40">
    <property type="match status" value="1"/>
</dbReference>
<dbReference type="CDD" id="cd00024">
    <property type="entry name" value="CD_CSD"/>
    <property type="match status" value="1"/>
</dbReference>
<keyword evidence="3" id="KW-1185">Reference proteome</keyword>
<proteinExistence type="predicted"/>
<comment type="caution">
    <text evidence="2">The sequence shown here is derived from an EMBL/GenBank/DDBJ whole genome shotgun (WGS) entry which is preliminary data.</text>
</comment>